<dbReference type="InterPro" id="IPR006062">
    <property type="entry name" value="His_biosynth"/>
</dbReference>
<dbReference type="FunFam" id="3.20.20.70:FF:000009">
    <property type="entry name" value="1-(5-phosphoribosyl)-5-[(5-phosphoribosylamino)methylideneamino] imidazole-4-carboxamide isomerase"/>
    <property type="match status" value="1"/>
</dbReference>
<evidence type="ECO:0000256" key="10">
    <source>
        <dbReference type="RuleBase" id="RU003657"/>
    </source>
</evidence>
<comment type="caution">
    <text evidence="11">The sequence shown here is derived from an EMBL/GenBank/DDBJ whole genome shotgun (WGS) entry which is preliminary data.</text>
</comment>
<evidence type="ECO:0000313" key="12">
    <source>
        <dbReference type="Proteomes" id="UP000777265"/>
    </source>
</evidence>
<keyword evidence="8 9" id="KW-0413">Isomerase</keyword>
<sequence>MKALFAMDLMGGACVRLIKGDFAKVTVYSSDPVSKIEELIRQGAQDFHIIDLDGARTGWPVHQSVIRAIRGKVQGYMEVGGGIRREEDIRDYSASGISGVIVGTQALEDDAFFEGLSAYNNIVLGLDVLDGKPMVRGWKNSVDKDIAKILEASERVGIMAILCTNVAKDGMLSGPDYEGMKQMVKRTKIPLIASGGVTSIDDVKMLKDLGVWAVILGKAVYEGLIKVEEAIRYAD</sequence>
<comment type="similarity">
    <text evidence="4 9 10">Belongs to the HisA/HisF family.</text>
</comment>
<evidence type="ECO:0000256" key="2">
    <source>
        <dbReference type="ARBA" id="ARBA00004496"/>
    </source>
</evidence>
<dbReference type="InterPro" id="IPR013785">
    <property type="entry name" value="Aldolase_TIM"/>
</dbReference>
<comment type="pathway">
    <text evidence="3 9">Amino-acid biosynthesis; L-histidine biosynthesis; L-histidine from 5-phospho-alpha-D-ribose 1-diphosphate: step 4/9.</text>
</comment>
<reference evidence="11" key="2">
    <citation type="submission" date="2020-01" db="EMBL/GenBank/DDBJ databases">
        <authorList>
            <person name="Campanaro S."/>
        </authorList>
    </citation>
    <scope>NUCLEOTIDE SEQUENCE</scope>
    <source>
        <strain evidence="11">AS06rmzACSIP_7</strain>
    </source>
</reference>
<dbReference type="CDD" id="cd04732">
    <property type="entry name" value="HisA"/>
    <property type="match status" value="1"/>
</dbReference>
<evidence type="ECO:0000256" key="8">
    <source>
        <dbReference type="ARBA" id="ARBA00023235"/>
    </source>
</evidence>
<evidence type="ECO:0000256" key="6">
    <source>
        <dbReference type="ARBA" id="ARBA00022605"/>
    </source>
</evidence>
<comment type="subcellular location">
    <subcellularLocation>
        <location evidence="2 9">Cytoplasm</location>
    </subcellularLocation>
</comment>
<gene>
    <name evidence="9" type="primary">hisA</name>
    <name evidence="11" type="ORF">GXY80_01020</name>
</gene>
<dbReference type="AlphaFoldDB" id="A0A971S0G3"/>
<dbReference type="EMBL" id="JAAYEE010000018">
    <property type="protein sequence ID" value="NLW34052.1"/>
    <property type="molecule type" value="Genomic_DNA"/>
</dbReference>
<keyword evidence="5 9" id="KW-0963">Cytoplasm</keyword>
<accession>A0A971S0G3</accession>
<evidence type="ECO:0000256" key="3">
    <source>
        <dbReference type="ARBA" id="ARBA00005133"/>
    </source>
</evidence>
<dbReference type="GO" id="GO:0000162">
    <property type="term" value="P:L-tryptophan biosynthetic process"/>
    <property type="evidence" value="ECO:0007669"/>
    <property type="project" value="TreeGrafter"/>
</dbReference>
<evidence type="ECO:0000256" key="4">
    <source>
        <dbReference type="ARBA" id="ARBA00009667"/>
    </source>
</evidence>
<keyword evidence="7 9" id="KW-0368">Histidine biosynthesis</keyword>
<dbReference type="InterPro" id="IPR023016">
    <property type="entry name" value="HisA/PriA"/>
</dbReference>
<dbReference type="Pfam" id="PF00977">
    <property type="entry name" value="His_biosynth"/>
    <property type="match status" value="1"/>
</dbReference>
<evidence type="ECO:0000256" key="7">
    <source>
        <dbReference type="ARBA" id="ARBA00023102"/>
    </source>
</evidence>
<dbReference type="Gene3D" id="3.20.20.70">
    <property type="entry name" value="Aldolase class I"/>
    <property type="match status" value="1"/>
</dbReference>
<comment type="catalytic activity">
    <reaction evidence="1 9">
        <text>1-(5-phospho-beta-D-ribosyl)-5-[(5-phospho-beta-D-ribosylamino)methylideneamino]imidazole-4-carboxamide = 5-[(5-phospho-1-deoxy-D-ribulos-1-ylimino)methylamino]-1-(5-phospho-beta-D-ribosyl)imidazole-4-carboxamide</text>
        <dbReference type="Rhea" id="RHEA:15469"/>
        <dbReference type="ChEBI" id="CHEBI:58435"/>
        <dbReference type="ChEBI" id="CHEBI:58525"/>
        <dbReference type="EC" id="5.3.1.16"/>
    </reaction>
</comment>
<evidence type="ECO:0000256" key="9">
    <source>
        <dbReference type="HAMAP-Rule" id="MF_01014"/>
    </source>
</evidence>
<dbReference type="InterPro" id="IPR044524">
    <property type="entry name" value="Isoase_HisA-like"/>
</dbReference>
<feature type="active site" description="Proton donor" evidence="9">
    <location>
        <position position="127"/>
    </location>
</feature>
<dbReference type="GO" id="GO:0005737">
    <property type="term" value="C:cytoplasm"/>
    <property type="evidence" value="ECO:0007669"/>
    <property type="project" value="UniProtKB-SubCell"/>
</dbReference>
<proteinExistence type="inferred from homology"/>
<dbReference type="PANTHER" id="PTHR43090">
    <property type="entry name" value="1-(5-PHOSPHORIBOSYL)-5-[(5-PHOSPHORIBOSYLAMINO)METHYLIDENEAMINO] IMIDAZOLE-4-CARBOXAMIDE ISOMERASE"/>
    <property type="match status" value="1"/>
</dbReference>
<keyword evidence="6 9" id="KW-0028">Amino-acid biosynthesis</keyword>
<name>A0A971S0G3_9BACT</name>
<dbReference type="GO" id="GO:0003949">
    <property type="term" value="F:1-(5-phosphoribosyl)-5-[(5-phosphoribosylamino)methylideneamino]imidazole-4-carboxamide isomerase activity"/>
    <property type="evidence" value="ECO:0007669"/>
    <property type="project" value="UniProtKB-UniRule"/>
</dbReference>
<evidence type="ECO:0000313" key="11">
    <source>
        <dbReference type="EMBL" id="NLW34052.1"/>
    </source>
</evidence>
<dbReference type="InterPro" id="IPR011060">
    <property type="entry name" value="RibuloseP-bd_barrel"/>
</dbReference>
<dbReference type="GO" id="GO:0000105">
    <property type="term" value="P:L-histidine biosynthetic process"/>
    <property type="evidence" value="ECO:0007669"/>
    <property type="project" value="UniProtKB-UniRule"/>
</dbReference>
<dbReference type="Proteomes" id="UP000777265">
    <property type="component" value="Unassembled WGS sequence"/>
</dbReference>
<dbReference type="EC" id="5.3.1.16" evidence="9"/>
<evidence type="ECO:0000256" key="5">
    <source>
        <dbReference type="ARBA" id="ARBA00022490"/>
    </source>
</evidence>
<organism evidence="11 12">
    <name type="scientific">Syntrophorhabdus aromaticivorans</name>
    <dbReference type="NCBI Taxonomy" id="328301"/>
    <lineage>
        <taxon>Bacteria</taxon>
        <taxon>Pseudomonadati</taxon>
        <taxon>Thermodesulfobacteriota</taxon>
        <taxon>Syntrophorhabdia</taxon>
        <taxon>Syntrophorhabdales</taxon>
        <taxon>Syntrophorhabdaceae</taxon>
        <taxon>Syntrophorhabdus</taxon>
    </lineage>
</organism>
<reference evidence="11" key="1">
    <citation type="journal article" date="2020" name="Biotechnol. Biofuels">
        <title>New insights from the biogas microbiome by comprehensive genome-resolved metagenomics of nearly 1600 species originating from multiple anaerobic digesters.</title>
        <authorList>
            <person name="Campanaro S."/>
            <person name="Treu L."/>
            <person name="Rodriguez-R L.M."/>
            <person name="Kovalovszki A."/>
            <person name="Ziels R.M."/>
            <person name="Maus I."/>
            <person name="Zhu X."/>
            <person name="Kougias P.G."/>
            <person name="Basile A."/>
            <person name="Luo G."/>
            <person name="Schluter A."/>
            <person name="Konstantinidis K.T."/>
            <person name="Angelidaki I."/>
        </authorList>
    </citation>
    <scope>NUCLEOTIDE SEQUENCE</scope>
    <source>
        <strain evidence="11">AS06rmzACSIP_7</strain>
    </source>
</reference>
<protein>
    <recommendedName>
        <fullName evidence="9">1-(5-phosphoribosyl)-5-[(5-phosphoribosylamino)methylideneamino] imidazole-4-carboxamide isomerase</fullName>
        <ecNumber evidence="9">5.3.1.16</ecNumber>
    </recommendedName>
    <alternativeName>
        <fullName evidence="9">Phosphoribosylformimino-5-aminoimidazole carboxamide ribotide isomerase</fullName>
    </alternativeName>
</protein>
<feature type="active site" description="Proton acceptor" evidence="9">
    <location>
        <position position="8"/>
    </location>
</feature>
<dbReference type="HAMAP" id="MF_01014">
    <property type="entry name" value="HisA"/>
    <property type="match status" value="1"/>
</dbReference>
<dbReference type="PANTHER" id="PTHR43090:SF2">
    <property type="entry name" value="1-(5-PHOSPHORIBOSYL)-5-[(5-PHOSPHORIBOSYLAMINO)METHYLIDENEAMINO] IMIDAZOLE-4-CARBOXAMIDE ISOMERASE"/>
    <property type="match status" value="1"/>
</dbReference>
<evidence type="ECO:0000256" key="1">
    <source>
        <dbReference type="ARBA" id="ARBA00000901"/>
    </source>
</evidence>
<dbReference type="SUPFAM" id="SSF51366">
    <property type="entry name" value="Ribulose-phoshate binding barrel"/>
    <property type="match status" value="1"/>
</dbReference>